<gene>
    <name evidence="1" type="ORF">MNBD_GAMMA09-1864</name>
</gene>
<accession>A0A3B0XVL7</accession>
<sequence length="403" mass="41795">MNKKILSVLLVTATLGGASTASAFNNGDILAFKAGVVTCLVPTDPTSSCYSGTTVETGSYFAMDLNNDGQFSSTERTAIAVGSDGGIVIGLIQTAGGSHSGCPTGSEISPVDAPWCFFGRTGMHQTVGLPVLDKGDNTLDFSGWGISWDGIANIPLGGDPANFPEDTGLATVSCANTPCTVADSYVIDYTSHVPANDPSAFRTVAYQLHLESELITDAKVFITIDGGNMQECIETGGSNIVANVRAILPAGDTVSSIEWSLDNRVISNTLSIQQFVSLGTHVLSVRLITANGLKVSDAENLNIVDTQPPSVFAAFIDKETATEISQVSNENKVIIRAEAVDVCSVDTGVTAVVGAPVENGQKIKVSQENGKVKLNTSSLQLTVSAADASGNTATEQANLVIIP</sequence>
<reference evidence="1" key="1">
    <citation type="submission" date="2018-06" db="EMBL/GenBank/DDBJ databases">
        <authorList>
            <person name="Zhirakovskaya E."/>
        </authorList>
    </citation>
    <scope>NUCLEOTIDE SEQUENCE</scope>
</reference>
<evidence type="ECO:0000313" key="1">
    <source>
        <dbReference type="EMBL" id="VAW68720.1"/>
    </source>
</evidence>
<protein>
    <submittedName>
        <fullName evidence="1">Uncharacterized protein</fullName>
    </submittedName>
</protein>
<organism evidence="1">
    <name type="scientific">hydrothermal vent metagenome</name>
    <dbReference type="NCBI Taxonomy" id="652676"/>
    <lineage>
        <taxon>unclassified sequences</taxon>
        <taxon>metagenomes</taxon>
        <taxon>ecological metagenomes</taxon>
    </lineage>
</organism>
<name>A0A3B0XVL7_9ZZZZ</name>
<proteinExistence type="predicted"/>
<dbReference type="EMBL" id="UOFI01000136">
    <property type="protein sequence ID" value="VAW68720.1"/>
    <property type="molecule type" value="Genomic_DNA"/>
</dbReference>
<dbReference type="AlphaFoldDB" id="A0A3B0XVL7"/>